<gene>
    <name evidence="1" type="ORF">ABID16_000687</name>
</gene>
<accession>A0ABV2IV68</accession>
<reference evidence="1 2" key="1">
    <citation type="submission" date="2024-06" db="EMBL/GenBank/DDBJ databases">
        <title>Genomic Encyclopedia of Type Strains, Phase IV (KMG-IV): sequencing the most valuable type-strain genomes for metagenomic binning, comparative biology and taxonomic classification.</title>
        <authorList>
            <person name="Goeker M."/>
        </authorList>
    </citation>
    <scope>NUCLEOTIDE SEQUENCE [LARGE SCALE GENOMIC DNA]</scope>
    <source>
        <strain evidence="1 2">DSM 29780</strain>
    </source>
</reference>
<evidence type="ECO:0008006" key="3">
    <source>
        <dbReference type="Google" id="ProtNLM"/>
    </source>
</evidence>
<keyword evidence="2" id="KW-1185">Reference proteome</keyword>
<organism evidence="1 2">
    <name type="scientific">Rhizobium aquaticum</name>
    <dbReference type="NCBI Taxonomy" id="1549636"/>
    <lineage>
        <taxon>Bacteria</taxon>
        <taxon>Pseudomonadati</taxon>
        <taxon>Pseudomonadota</taxon>
        <taxon>Alphaproteobacteria</taxon>
        <taxon>Hyphomicrobiales</taxon>
        <taxon>Rhizobiaceae</taxon>
        <taxon>Rhizobium/Agrobacterium group</taxon>
        <taxon>Rhizobium</taxon>
    </lineage>
</organism>
<protein>
    <recommendedName>
        <fullName evidence="3">MarR family transcriptional regulator</fullName>
    </recommendedName>
</protein>
<name>A0ABV2IV68_9HYPH</name>
<evidence type="ECO:0000313" key="1">
    <source>
        <dbReference type="EMBL" id="MET3612382.1"/>
    </source>
</evidence>
<proteinExistence type="predicted"/>
<evidence type="ECO:0000313" key="2">
    <source>
        <dbReference type="Proteomes" id="UP001549047"/>
    </source>
</evidence>
<dbReference type="Proteomes" id="UP001549047">
    <property type="component" value="Unassembled WGS sequence"/>
</dbReference>
<sequence length="310" mass="34714">MDQAEVERLAGGPPRLSVEEICHHPRIAEARKVFLDRFLALYSGDPYTIRLLIESGRFLVYHIAGVLDAGVDPARRETWLTITRLKQEMSRFGLASDRHIDGLIARLCSAGFMDLKPAEQDRRVRILKPTEKLKSHDRDWLAAHIAPLEVLFPEHDYSAVMEQDRLFHARYRRISILFLPLGASLLLSLPDSMLFFNHAAGAVVQAELLRSAMSAPGYPDGLIPGAGIGERFGVSRTHVRQLLVAAENAGLVRLSARGNGSVQVLPRQWASYDRGMATGMYLHDLIYVATEQEARSMERQEQGVLINGPW</sequence>
<dbReference type="EMBL" id="JBEPMB010000001">
    <property type="protein sequence ID" value="MET3612382.1"/>
    <property type="molecule type" value="Genomic_DNA"/>
</dbReference>
<comment type="caution">
    <text evidence="1">The sequence shown here is derived from an EMBL/GenBank/DDBJ whole genome shotgun (WGS) entry which is preliminary data.</text>
</comment>
<dbReference type="RefSeq" id="WP_354554948.1">
    <property type="nucleotide sequence ID" value="NZ_JBEPMB010000001.1"/>
</dbReference>